<evidence type="ECO:0000313" key="1">
    <source>
        <dbReference type="EMBL" id="TAJ43489.1"/>
    </source>
</evidence>
<sequence length="60" mass="6975">MDKDLIESAFAEFGITTEIRCEQAFAICEKYDIPKMDIARYCNRHDPKIKIRGCQLGCFK</sequence>
<protein>
    <submittedName>
        <fullName evidence="1">Uncharacterized protein</fullName>
    </submittedName>
</protein>
<name>A0A483CVM5_9EURY</name>
<organism evidence="1 2">
    <name type="scientific">Methanofollis fontis</name>
    <dbReference type="NCBI Taxonomy" id="2052832"/>
    <lineage>
        <taxon>Archaea</taxon>
        <taxon>Methanobacteriati</taxon>
        <taxon>Methanobacteriota</taxon>
        <taxon>Stenosarchaea group</taxon>
        <taxon>Methanomicrobia</taxon>
        <taxon>Methanomicrobiales</taxon>
        <taxon>Methanomicrobiaceae</taxon>
        <taxon>Methanofollis</taxon>
    </lineage>
</organism>
<proteinExistence type="predicted"/>
<keyword evidence="2" id="KW-1185">Reference proteome</keyword>
<gene>
    <name evidence="1" type="ORF">CUJ86_10755</name>
</gene>
<dbReference type="RefSeq" id="WP_130647602.1">
    <property type="nucleotide sequence ID" value="NZ_PGCL01000006.1"/>
</dbReference>
<dbReference type="OrthoDB" id="104575at2157"/>
<reference evidence="1 2" key="1">
    <citation type="submission" date="2017-11" db="EMBL/GenBank/DDBJ databases">
        <title>Isolation and Characterization of Methanofollis Species from Methane Seep Offshore SW Taiwan.</title>
        <authorList>
            <person name="Teng N.-H."/>
            <person name="Lai M.-C."/>
            <person name="Chen S.-C."/>
        </authorList>
    </citation>
    <scope>NUCLEOTIDE SEQUENCE [LARGE SCALE GENOMIC DNA]</scope>
    <source>
        <strain evidence="1 2">FWC-SCC2</strain>
    </source>
</reference>
<evidence type="ECO:0000313" key="2">
    <source>
        <dbReference type="Proteomes" id="UP000292580"/>
    </source>
</evidence>
<dbReference type="EMBL" id="PGCL01000006">
    <property type="protein sequence ID" value="TAJ43489.1"/>
    <property type="molecule type" value="Genomic_DNA"/>
</dbReference>
<accession>A0A483CVM5</accession>
<dbReference type="AlphaFoldDB" id="A0A483CVM5"/>
<comment type="caution">
    <text evidence="1">The sequence shown here is derived from an EMBL/GenBank/DDBJ whole genome shotgun (WGS) entry which is preliminary data.</text>
</comment>
<dbReference type="Proteomes" id="UP000292580">
    <property type="component" value="Unassembled WGS sequence"/>
</dbReference>